<dbReference type="InterPro" id="IPR000297">
    <property type="entry name" value="PPIase_PpiC"/>
</dbReference>
<keyword evidence="11" id="KW-0697">Rotamase</keyword>
<evidence type="ECO:0000256" key="4">
    <source>
        <dbReference type="ARBA" id="ARBA00022692"/>
    </source>
</evidence>
<proteinExistence type="inferred from homology"/>
<organism evidence="15">
    <name type="scientific">Desulfobacca acetoxidans</name>
    <dbReference type="NCBI Taxonomy" id="60893"/>
    <lineage>
        <taxon>Bacteria</taxon>
        <taxon>Pseudomonadati</taxon>
        <taxon>Thermodesulfobacteriota</taxon>
        <taxon>Desulfobaccia</taxon>
        <taxon>Desulfobaccales</taxon>
        <taxon>Desulfobaccaceae</taxon>
        <taxon>Desulfobacca</taxon>
    </lineage>
</organism>
<evidence type="ECO:0000256" key="3">
    <source>
        <dbReference type="ARBA" id="ARBA00022519"/>
    </source>
</evidence>
<dbReference type="Pfam" id="PF13624">
    <property type="entry name" value="SurA_N_3"/>
    <property type="match status" value="1"/>
</dbReference>
<accession>A0A7V6A6C6</accession>
<keyword evidence="6 13" id="KW-0472">Membrane</keyword>
<evidence type="ECO:0000256" key="8">
    <source>
        <dbReference type="ARBA" id="ARBA00038408"/>
    </source>
</evidence>
<dbReference type="InterPro" id="IPR027304">
    <property type="entry name" value="Trigger_fact/SurA_dom_sf"/>
</dbReference>
<sequence length="627" mass="71216">MLKILRKHSKHWVIGLIIGAIVVVFIFWGMGSRRAAQSNELAVVYGEPIPMTMYYHYVNIMEKKARFRRNLSEEDYKALRDGAENGLIRLVLLDRAAERMGLTVTDAEVQAAIIRDPAFQHDGAFDPRIYDYFIGRGRNREADKVAYENWLRRQLLAAKAVETIASFAKVSDLELENYFRLVKEAVDVDYLVVTPESLVARVKPTDAELKEYYQKHEPELRVPEKIKVGYVVIRSQDFLNKVKVSPDETAAYVSDHQSELVRPTVLKVREIFLAFPAKANSEARRQLKQKAEDLLRQARQPGQDFAQLARTRSQDEAHKTQGGELGSVARGKQGDAWDKVAFALAPGEIGLAQTANGFHIIKVEAIEKSEPLPEAEAKARAQEKIKEERSRELARDEAKRLQAEATTTSFQEMAQKNKLTPQETPFITLTEPIPGLGAVRAFNQEAFSLKAREVGLSEVPGGFAVLHDIERKAAYVPGFEEVKDKVLQAVARQEAQKMAENEAGQLLTRLRRGEPLAKVAAQAGLPLKNSGFFTRIQGFLQQPLAEPLTAAAFLLSEQQPYPDKPIAWQGKYYLLAFNKRRLPSQEEFQKDRENLERRILEDKQQVILDTWFREEWRRAQVSKPRQS</sequence>
<evidence type="ECO:0000256" key="2">
    <source>
        <dbReference type="ARBA" id="ARBA00022475"/>
    </source>
</evidence>
<feature type="compositionally biased region" description="Basic and acidic residues" evidence="12">
    <location>
        <begin position="312"/>
        <end position="321"/>
    </location>
</feature>
<dbReference type="EMBL" id="DTGR01000229">
    <property type="protein sequence ID" value="HHS30970.1"/>
    <property type="molecule type" value="Genomic_DNA"/>
</dbReference>
<evidence type="ECO:0000256" key="11">
    <source>
        <dbReference type="PROSITE-ProRule" id="PRU00278"/>
    </source>
</evidence>
<keyword evidence="11" id="KW-0413">Isomerase</keyword>
<dbReference type="Gene3D" id="1.10.4030.10">
    <property type="entry name" value="Porin chaperone SurA, peptide-binding domain"/>
    <property type="match status" value="1"/>
</dbReference>
<keyword evidence="7" id="KW-0143">Chaperone</keyword>
<keyword evidence="4 13" id="KW-0812">Transmembrane</keyword>
<feature type="domain" description="PpiC" evidence="14">
    <location>
        <begin position="263"/>
        <end position="365"/>
    </location>
</feature>
<dbReference type="SUPFAM" id="SSF109998">
    <property type="entry name" value="Triger factor/SurA peptide-binding domain-like"/>
    <property type="match status" value="1"/>
</dbReference>
<evidence type="ECO:0000256" key="6">
    <source>
        <dbReference type="ARBA" id="ARBA00023136"/>
    </source>
</evidence>
<dbReference type="GO" id="GO:0003755">
    <property type="term" value="F:peptidyl-prolyl cis-trans isomerase activity"/>
    <property type="evidence" value="ECO:0007669"/>
    <property type="project" value="UniProtKB-KW"/>
</dbReference>
<dbReference type="SUPFAM" id="SSF54534">
    <property type="entry name" value="FKBP-like"/>
    <property type="match status" value="1"/>
</dbReference>
<dbReference type="GO" id="GO:0005886">
    <property type="term" value="C:plasma membrane"/>
    <property type="evidence" value="ECO:0007669"/>
    <property type="project" value="UniProtKB-SubCell"/>
</dbReference>
<comment type="subcellular location">
    <subcellularLocation>
        <location evidence="1">Cell inner membrane</location>
        <topology evidence="1">Single-pass type II membrane protein</topology>
        <orientation evidence="1">Periplasmic side</orientation>
    </subcellularLocation>
</comment>
<name>A0A7V6A6C6_9BACT</name>
<comment type="similarity">
    <text evidence="8">Belongs to the PpiD chaperone family.</text>
</comment>
<evidence type="ECO:0000256" key="12">
    <source>
        <dbReference type="SAM" id="MobiDB-lite"/>
    </source>
</evidence>
<evidence type="ECO:0000256" key="10">
    <source>
        <dbReference type="ARBA" id="ARBA00042775"/>
    </source>
</evidence>
<dbReference type="Pfam" id="PF13616">
    <property type="entry name" value="Rotamase_3"/>
    <property type="match status" value="1"/>
</dbReference>
<gene>
    <name evidence="15" type="ORF">ENV52_14890</name>
</gene>
<comment type="caution">
    <text evidence="15">The sequence shown here is derived from an EMBL/GenBank/DDBJ whole genome shotgun (WGS) entry which is preliminary data.</text>
</comment>
<feature type="transmembrane region" description="Helical" evidence="13">
    <location>
        <begin position="12"/>
        <end position="31"/>
    </location>
</feature>
<evidence type="ECO:0000256" key="7">
    <source>
        <dbReference type="ARBA" id="ARBA00023186"/>
    </source>
</evidence>
<evidence type="ECO:0000256" key="9">
    <source>
        <dbReference type="ARBA" id="ARBA00040743"/>
    </source>
</evidence>
<evidence type="ECO:0000256" key="1">
    <source>
        <dbReference type="ARBA" id="ARBA00004382"/>
    </source>
</evidence>
<feature type="region of interest" description="Disordered" evidence="12">
    <location>
        <begin position="308"/>
        <end position="330"/>
    </location>
</feature>
<keyword evidence="3" id="KW-0997">Cell inner membrane</keyword>
<evidence type="ECO:0000256" key="5">
    <source>
        <dbReference type="ARBA" id="ARBA00022989"/>
    </source>
</evidence>
<dbReference type="InterPro" id="IPR046357">
    <property type="entry name" value="PPIase_dom_sf"/>
</dbReference>
<dbReference type="PANTHER" id="PTHR47529:SF1">
    <property type="entry name" value="PERIPLASMIC CHAPERONE PPID"/>
    <property type="match status" value="1"/>
</dbReference>
<dbReference type="AlphaFoldDB" id="A0A7V6A6C6"/>
<reference evidence="15" key="1">
    <citation type="journal article" date="2020" name="mSystems">
        <title>Genome- and Community-Level Interaction Insights into Carbon Utilization and Element Cycling Functions of Hydrothermarchaeota in Hydrothermal Sediment.</title>
        <authorList>
            <person name="Zhou Z."/>
            <person name="Liu Y."/>
            <person name="Xu W."/>
            <person name="Pan J."/>
            <person name="Luo Z.H."/>
            <person name="Li M."/>
        </authorList>
    </citation>
    <scope>NUCLEOTIDE SEQUENCE [LARGE SCALE GENOMIC DNA]</scope>
    <source>
        <strain evidence="15">SpSt-767</strain>
    </source>
</reference>
<keyword evidence="2" id="KW-1003">Cell membrane</keyword>
<evidence type="ECO:0000259" key="14">
    <source>
        <dbReference type="PROSITE" id="PS50198"/>
    </source>
</evidence>
<dbReference type="PANTHER" id="PTHR47529">
    <property type="entry name" value="PEPTIDYL-PROLYL CIS-TRANS ISOMERASE D"/>
    <property type="match status" value="1"/>
</dbReference>
<dbReference type="InterPro" id="IPR052029">
    <property type="entry name" value="PpiD_chaperone"/>
</dbReference>
<keyword evidence="5 13" id="KW-1133">Transmembrane helix</keyword>
<evidence type="ECO:0000313" key="15">
    <source>
        <dbReference type="EMBL" id="HHS30970.1"/>
    </source>
</evidence>
<dbReference type="PROSITE" id="PS50198">
    <property type="entry name" value="PPIC_PPIASE_2"/>
    <property type="match status" value="1"/>
</dbReference>
<dbReference type="Gene3D" id="3.10.50.40">
    <property type="match status" value="1"/>
</dbReference>
<evidence type="ECO:0000256" key="13">
    <source>
        <dbReference type="SAM" id="Phobius"/>
    </source>
</evidence>
<protein>
    <recommendedName>
        <fullName evidence="9">Periplasmic chaperone PpiD</fullName>
    </recommendedName>
    <alternativeName>
        <fullName evidence="10">Periplasmic folding chaperone</fullName>
    </alternativeName>
</protein>